<dbReference type="EMBL" id="BT122756">
    <property type="protein sequence ID" value="ADE76114.1"/>
    <property type="molecule type" value="mRNA"/>
</dbReference>
<sequence>MTFIIRERPSDGTCQVNHGAGLNAVALQMIVLYLVGEFFFQLPSK</sequence>
<protein>
    <submittedName>
        <fullName evidence="2">Uncharacterized protein</fullName>
    </submittedName>
</protein>
<evidence type="ECO:0000313" key="2">
    <source>
        <dbReference type="EMBL" id="ADE76114.1"/>
    </source>
</evidence>
<dbReference type="AlphaFoldDB" id="D5A995"/>
<keyword evidence="1" id="KW-1133">Transmembrane helix</keyword>
<accession>D5A995</accession>
<reference evidence="2" key="1">
    <citation type="submission" date="2010-04" db="EMBL/GenBank/DDBJ databases">
        <authorList>
            <person name="Reid K.E."/>
            <person name="Liao N."/>
            <person name="Chan S."/>
            <person name="Docking R."/>
            <person name="Taylor G."/>
            <person name="Moore R."/>
            <person name="Mayo M."/>
            <person name="Munro S."/>
            <person name="King J."/>
            <person name="Yanchuk A."/>
            <person name="Holt R."/>
            <person name="Jones S."/>
            <person name="Marra M."/>
            <person name="Ritland C.E."/>
            <person name="Ritland K."/>
            <person name="Bohlmann J."/>
        </authorList>
    </citation>
    <scope>NUCLEOTIDE SEQUENCE</scope>
    <source>
        <tissue evidence="2">Buds collected with no treatment. Collection October 2007</tissue>
    </source>
</reference>
<organism evidence="2">
    <name type="scientific">Picea sitchensis</name>
    <name type="common">Sitka spruce</name>
    <name type="synonym">Pinus sitchensis</name>
    <dbReference type="NCBI Taxonomy" id="3332"/>
    <lineage>
        <taxon>Eukaryota</taxon>
        <taxon>Viridiplantae</taxon>
        <taxon>Streptophyta</taxon>
        <taxon>Embryophyta</taxon>
        <taxon>Tracheophyta</taxon>
        <taxon>Spermatophyta</taxon>
        <taxon>Pinopsida</taxon>
        <taxon>Pinidae</taxon>
        <taxon>Conifers I</taxon>
        <taxon>Pinales</taxon>
        <taxon>Pinaceae</taxon>
        <taxon>Picea</taxon>
    </lineage>
</organism>
<keyword evidence="1" id="KW-0472">Membrane</keyword>
<name>D5A995_PICSI</name>
<feature type="transmembrane region" description="Helical" evidence="1">
    <location>
        <begin position="20"/>
        <end position="40"/>
    </location>
</feature>
<keyword evidence="1" id="KW-0812">Transmembrane</keyword>
<proteinExistence type="evidence at transcript level"/>
<evidence type="ECO:0000256" key="1">
    <source>
        <dbReference type="SAM" id="Phobius"/>
    </source>
</evidence>